<comment type="caution">
    <text evidence="2">The sequence shown here is derived from an EMBL/GenBank/DDBJ whole genome shotgun (WGS) entry which is preliminary data.</text>
</comment>
<dbReference type="RefSeq" id="WP_102826408.1">
    <property type="nucleotide sequence ID" value="NZ_CP139348.1"/>
</dbReference>
<evidence type="ECO:0008006" key="4">
    <source>
        <dbReference type="Google" id="ProtNLM"/>
    </source>
</evidence>
<evidence type="ECO:0000313" key="2">
    <source>
        <dbReference type="EMBL" id="PNF79429.1"/>
    </source>
</evidence>
<evidence type="ECO:0000313" key="3">
    <source>
        <dbReference type="Proteomes" id="UP000235925"/>
    </source>
</evidence>
<organism evidence="2 3">
    <name type="scientific">Stutzerimonas stutzeri</name>
    <name type="common">Pseudomonas stutzeri</name>
    <dbReference type="NCBI Taxonomy" id="316"/>
    <lineage>
        <taxon>Bacteria</taxon>
        <taxon>Pseudomonadati</taxon>
        <taxon>Pseudomonadota</taxon>
        <taxon>Gammaproteobacteria</taxon>
        <taxon>Pseudomonadales</taxon>
        <taxon>Pseudomonadaceae</taxon>
        <taxon>Stutzerimonas</taxon>
    </lineage>
</organism>
<proteinExistence type="predicted"/>
<dbReference type="OrthoDB" id="1014694at2"/>
<reference evidence="2 3" key="1">
    <citation type="submission" date="2018-01" db="EMBL/GenBank/DDBJ databases">
        <title>Denitrification phenotypes of diverse strains of Pseudomonas stutzeri.</title>
        <authorList>
            <person name="Milligan D.A."/>
            <person name="Bergaust L."/>
            <person name="Bakken L.R."/>
            <person name="Frostegard A."/>
        </authorList>
    </citation>
    <scope>NUCLEOTIDE SEQUENCE [LARGE SCALE GENOMIC DNA]</scope>
    <source>
        <strain evidence="2 3">KC</strain>
    </source>
</reference>
<dbReference type="AlphaFoldDB" id="A0A2N8RYG7"/>
<name>A0A2N8RYG7_STUST</name>
<protein>
    <recommendedName>
        <fullName evidence="4">Lipoprotein</fullName>
    </recommendedName>
</protein>
<gene>
    <name evidence="2" type="ORF">CXK92_18150</name>
</gene>
<dbReference type="Proteomes" id="UP000235925">
    <property type="component" value="Unassembled WGS sequence"/>
</dbReference>
<feature type="signal peptide" evidence="1">
    <location>
        <begin position="1"/>
        <end position="23"/>
    </location>
</feature>
<dbReference type="InterPro" id="IPR008517">
    <property type="entry name" value="GNA1162-like"/>
</dbReference>
<keyword evidence="1" id="KW-0732">Signal</keyword>
<accession>A0A2N8RYG7</accession>
<feature type="chain" id="PRO_5014634141" description="Lipoprotein" evidence="1">
    <location>
        <begin position="24"/>
        <end position="224"/>
    </location>
</feature>
<dbReference type="EMBL" id="POUN01000005">
    <property type="protein sequence ID" value="PNF79429.1"/>
    <property type="molecule type" value="Genomic_DNA"/>
</dbReference>
<sequence length="224" mass="23892">MMPNIGLKTLLVLAALSMLGGCATPTPYDYSAFERNNPASILVLPPVNRSPDIKASYSVLSQVSYPLAEAGYYVLPVAVVDETFKQNGLMNADEMHMAPPAKLREIFGADAALYIEVTRYGSSYKVLTSEVAVEAHGKLVDLRSGELLWEGKALASTAENQNQNSGGLVGMLITAAVNQIVNTLSDRGHEIAGITSRRLLTAGIPNGILSGPRSPQHPSRLASR</sequence>
<dbReference type="Pfam" id="PF05643">
    <property type="entry name" value="GNA1162-like"/>
    <property type="match status" value="1"/>
</dbReference>
<dbReference type="Gene3D" id="3.40.50.10610">
    <property type="entry name" value="ABC-type transport auxiliary lipoprotein component"/>
    <property type="match status" value="1"/>
</dbReference>
<evidence type="ECO:0000256" key="1">
    <source>
        <dbReference type="SAM" id="SignalP"/>
    </source>
</evidence>